<evidence type="ECO:0000256" key="9">
    <source>
        <dbReference type="ARBA" id="ARBA00023002"/>
    </source>
</evidence>
<evidence type="ECO:0000256" key="6">
    <source>
        <dbReference type="ARBA" id="ARBA00022801"/>
    </source>
</evidence>
<organism evidence="12">
    <name type="scientific">hydrothermal vent metagenome</name>
    <dbReference type="NCBI Taxonomy" id="652676"/>
    <lineage>
        <taxon>unclassified sequences</taxon>
        <taxon>metagenomes</taxon>
        <taxon>ecological metagenomes</taxon>
    </lineage>
</organism>
<dbReference type="EMBL" id="UOFQ01000178">
    <property type="protein sequence ID" value="VAW90249.1"/>
    <property type="molecule type" value="Genomic_DNA"/>
</dbReference>
<keyword evidence="4" id="KW-0686">Riboflavin biosynthesis</keyword>
<dbReference type="InterPro" id="IPR002125">
    <property type="entry name" value="CMP_dCMP_dom"/>
</dbReference>
<keyword evidence="6 12" id="KW-0378">Hydrolase</keyword>
<evidence type="ECO:0000256" key="5">
    <source>
        <dbReference type="ARBA" id="ARBA00022723"/>
    </source>
</evidence>
<dbReference type="GO" id="GO:0008835">
    <property type="term" value="F:diaminohydroxyphosphoribosylaminopyrimidine deaminase activity"/>
    <property type="evidence" value="ECO:0007669"/>
    <property type="project" value="UniProtKB-EC"/>
</dbReference>
<dbReference type="GO" id="GO:0050661">
    <property type="term" value="F:NADP binding"/>
    <property type="evidence" value="ECO:0007669"/>
    <property type="project" value="InterPro"/>
</dbReference>
<dbReference type="GO" id="GO:0009231">
    <property type="term" value="P:riboflavin biosynthetic process"/>
    <property type="evidence" value="ECO:0007669"/>
    <property type="project" value="UniProtKB-UniPathway"/>
</dbReference>
<dbReference type="InterPro" id="IPR016193">
    <property type="entry name" value="Cytidine_deaminase-like"/>
</dbReference>
<dbReference type="NCBIfam" id="TIGR00326">
    <property type="entry name" value="eubact_ribD"/>
    <property type="match status" value="1"/>
</dbReference>
<evidence type="ECO:0000256" key="8">
    <source>
        <dbReference type="ARBA" id="ARBA00022857"/>
    </source>
</evidence>
<dbReference type="NCBIfam" id="TIGR00227">
    <property type="entry name" value="ribD_Cterm"/>
    <property type="match status" value="1"/>
</dbReference>
<keyword evidence="10" id="KW-0511">Multifunctional enzyme</keyword>
<dbReference type="InterPro" id="IPR016192">
    <property type="entry name" value="APOBEC/CMP_deaminase_Zn-bd"/>
</dbReference>
<dbReference type="Pfam" id="PF00383">
    <property type="entry name" value="dCMP_cyt_deam_1"/>
    <property type="match status" value="1"/>
</dbReference>
<dbReference type="PIRSF" id="PIRSF006769">
    <property type="entry name" value="RibD"/>
    <property type="match status" value="1"/>
</dbReference>
<keyword evidence="5" id="KW-0479">Metal-binding</keyword>
<feature type="domain" description="CMP/dCMP-type deaminase" evidence="11">
    <location>
        <begin position="16"/>
        <end position="138"/>
    </location>
</feature>
<dbReference type="Gene3D" id="3.40.140.10">
    <property type="entry name" value="Cytidine Deaminase, domain 2"/>
    <property type="match status" value="1"/>
</dbReference>
<evidence type="ECO:0000256" key="2">
    <source>
        <dbReference type="ARBA" id="ARBA00004882"/>
    </source>
</evidence>
<keyword evidence="7" id="KW-0862">Zinc</keyword>
<dbReference type="InterPro" id="IPR050765">
    <property type="entry name" value="Riboflavin_Biosynth_HTPR"/>
</dbReference>
<evidence type="ECO:0000313" key="12">
    <source>
        <dbReference type="EMBL" id="VAW90249.1"/>
    </source>
</evidence>
<reference evidence="12" key="1">
    <citation type="submission" date="2018-06" db="EMBL/GenBank/DDBJ databases">
        <authorList>
            <person name="Zhirakovskaya E."/>
        </authorList>
    </citation>
    <scope>NUCLEOTIDE SEQUENCE</scope>
</reference>
<dbReference type="Pfam" id="PF01872">
    <property type="entry name" value="RibD_C"/>
    <property type="match status" value="1"/>
</dbReference>
<comment type="pathway">
    <text evidence="3">Cofactor biosynthesis; riboflavin biosynthesis; 5-amino-6-(D-ribitylamino)uracil from GTP: step 3/4.</text>
</comment>
<name>A0A3B0ZWD9_9ZZZZ</name>
<dbReference type="PROSITE" id="PS00903">
    <property type="entry name" value="CYT_DCMP_DEAMINASES_1"/>
    <property type="match status" value="1"/>
</dbReference>
<dbReference type="PANTHER" id="PTHR38011:SF7">
    <property type="entry name" value="2,5-DIAMINO-6-RIBOSYLAMINO-4(3H)-PYRIMIDINONE 5'-PHOSPHATE REDUCTASE"/>
    <property type="match status" value="1"/>
</dbReference>
<dbReference type="InterPro" id="IPR002734">
    <property type="entry name" value="RibDG_C"/>
</dbReference>
<dbReference type="PROSITE" id="PS51747">
    <property type="entry name" value="CYT_DCMP_DEAMINASES_2"/>
    <property type="match status" value="1"/>
</dbReference>
<comment type="cofactor">
    <cofactor evidence="1">
        <name>Zn(2+)</name>
        <dbReference type="ChEBI" id="CHEBI:29105"/>
    </cofactor>
</comment>
<dbReference type="UniPathway" id="UPA00275">
    <property type="reaction ID" value="UER00401"/>
</dbReference>
<dbReference type="SUPFAM" id="SSF53597">
    <property type="entry name" value="Dihydrofolate reductase-like"/>
    <property type="match status" value="1"/>
</dbReference>
<dbReference type="EC" id="3.5.4.26" evidence="12"/>
<evidence type="ECO:0000256" key="1">
    <source>
        <dbReference type="ARBA" id="ARBA00001947"/>
    </source>
</evidence>
<evidence type="ECO:0000256" key="10">
    <source>
        <dbReference type="ARBA" id="ARBA00023268"/>
    </source>
</evidence>
<dbReference type="InterPro" id="IPR024072">
    <property type="entry name" value="DHFR-like_dom_sf"/>
</dbReference>
<evidence type="ECO:0000256" key="3">
    <source>
        <dbReference type="ARBA" id="ARBA00004910"/>
    </source>
</evidence>
<evidence type="ECO:0000259" key="11">
    <source>
        <dbReference type="PROSITE" id="PS51747"/>
    </source>
</evidence>
<keyword evidence="9 12" id="KW-0560">Oxidoreductase</keyword>
<dbReference type="CDD" id="cd01284">
    <property type="entry name" value="Riboflavin_deaminase-reductase"/>
    <property type="match status" value="1"/>
</dbReference>
<dbReference type="AlphaFoldDB" id="A0A3B0ZWD9"/>
<accession>A0A3B0ZWD9</accession>
<evidence type="ECO:0000256" key="4">
    <source>
        <dbReference type="ARBA" id="ARBA00022619"/>
    </source>
</evidence>
<dbReference type="InterPro" id="IPR011549">
    <property type="entry name" value="RibD_C"/>
</dbReference>
<dbReference type="EC" id="1.1.1.193" evidence="12"/>
<dbReference type="FunFam" id="3.40.140.10:FF:000025">
    <property type="entry name" value="Riboflavin biosynthesis protein RibD"/>
    <property type="match status" value="1"/>
</dbReference>
<dbReference type="Gene3D" id="3.40.430.10">
    <property type="entry name" value="Dihydrofolate Reductase, subunit A"/>
    <property type="match status" value="1"/>
</dbReference>
<protein>
    <submittedName>
        <fullName evidence="12">Diaminohydroxyphosphoribosylaminopyrimidine deaminase / 5-amino-6-(5-phosphoribosylamino)uracil reductase</fullName>
        <ecNumber evidence="12">1.1.1.193</ecNumber>
        <ecNumber evidence="12">3.5.4.26</ecNumber>
    </submittedName>
</protein>
<dbReference type="GO" id="GO:0008703">
    <property type="term" value="F:5-amino-6-(5-phosphoribosylamino)uracil reductase activity"/>
    <property type="evidence" value="ECO:0007669"/>
    <property type="project" value="UniProtKB-EC"/>
</dbReference>
<evidence type="ECO:0000256" key="7">
    <source>
        <dbReference type="ARBA" id="ARBA00022833"/>
    </source>
</evidence>
<keyword evidence="8" id="KW-0521">NADP</keyword>
<sequence length="388" mass="41667">MIKSLVIKSSVIESSGADFQLMARAIQLAQRGIFTTHPNPRVGCVITLQGEIVGEGWHMRAGEPHAEIHALNAAGEKSVGATAYVTLEPCSHHGRTAPCADALIKAGVRRVVVAMQDPNPRVAGEGVARLKAAGIEVDVGMLQAEAAALNPGFISRLIRGRPFVRCKLAMSLDGRTAMASGESKWITSLAARQDVQRLRARSDAIMTGIGTVLADDPQLDVRPEGIDELHVVLAGEALRPPMRVIVDSTLRTPMVSRVLSLPGKKLIATAVEYSEILDTLRQKRVNVCRFAGSGKRVNLPLLVEYLAALEINELMVEAGPVLSGAMLQAGLIDELIIYMAPHLMGDQAQGLMALPGLEKMSQRVLFKTKEIRAVGDDWRITLHPAAAS</sequence>
<gene>
    <name evidence="12" type="ORF">MNBD_GAMMA17-1671</name>
</gene>
<dbReference type="InterPro" id="IPR004794">
    <property type="entry name" value="Eubact_RibD"/>
</dbReference>
<comment type="pathway">
    <text evidence="2">Cofactor biosynthesis; riboflavin biosynthesis; 5-amino-6-(D-ribitylamino)uracil from GTP: step 2/4.</text>
</comment>
<dbReference type="PANTHER" id="PTHR38011">
    <property type="entry name" value="DIHYDROFOLATE REDUCTASE FAMILY PROTEIN (AFU_ORTHOLOGUE AFUA_8G06820)"/>
    <property type="match status" value="1"/>
</dbReference>
<dbReference type="GO" id="GO:0008270">
    <property type="term" value="F:zinc ion binding"/>
    <property type="evidence" value="ECO:0007669"/>
    <property type="project" value="InterPro"/>
</dbReference>
<proteinExistence type="predicted"/>
<dbReference type="SUPFAM" id="SSF53927">
    <property type="entry name" value="Cytidine deaminase-like"/>
    <property type="match status" value="1"/>
</dbReference>